<dbReference type="GO" id="GO:0016301">
    <property type="term" value="F:kinase activity"/>
    <property type="evidence" value="ECO:0007669"/>
    <property type="project" value="UniProtKB-KW"/>
</dbReference>
<sequence length="163" mass="18797">VSLVVRVGSCSIRKLWQPGIGWDDWPHEEIREPWSRFRQEMTALEQFALLRWVQLENNLPIELQRLADTSEQGYAGEVYLRCEQQSGEVKVLFIQLDTPYLALKFMELSLSLFGKMLVTVWSDSTVGQLLGFTVQKSTFCQNNSYNNTLFFVFEAAQVSFPSC</sequence>
<proteinExistence type="predicted"/>
<reference evidence="1" key="1">
    <citation type="journal article" date="2014" name="PLoS ONE">
        <title>Transcriptome-Based Identification of ABC Transporters in the Western Tarnished Plant Bug Lygus hesperus.</title>
        <authorList>
            <person name="Hull J.J."/>
            <person name="Chaney K."/>
            <person name="Geib S.M."/>
            <person name="Fabrick J.A."/>
            <person name="Brent C.S."/>
            <person name="Walsh D."/>
            <person name="Lavine L.C."/>
        </authorList>
    </citation>
    <scope>NUCLEOTIDE SEQUENCE</scope>
</reference>
<organism evidence="1">
    <name type="scientific">Lygus hesperus</name>
    <name type="common">Western plant bug</name>
    <dbReference type="NCBI Taxonomy" id="30085"/>
    <lineage>
        <taxon>Eukaryota</taxon>
        <taxon>Metazoa</taxon>
        <taxon>Ecdysozoa</taxon>
        <taxon>Arthropoda</taxon>
        <taxon>Hexapoda</taxon>
        <taxon>Insecta</taxon>
        <taxon>Pterygota</taxon>
        <taxon>Neoptera</taxon>
        <taxon>Paraneoptera</taxon>
        <taxon>Hemiptera</taxon>
        <taxon>Heteroptera</taxon>
        <taxon>Panheteroptera</taxon>
        <taxon>Cimicomorpha</taxon>
        <taxon>Miridae</taxon>
        <taxon>Mirini</taxon>
        <taxon>Lygus</taxon>
    </lineage>
</organism>
<dbReference type="Pfam" id="PF05380">
    <property type="entry name" value="Peptidase_A17"/>
    <property type="match status" value="1"/>
</dbReference>
<protein>
    <submittedName>
        <fullName evidence="1">Selenide, water dikinase</fullName>
    </submittedName>
</protein>
<reference evidence="1" key="2">
    <citation type="submission" date="2014-07" db="EMBL/GenBank/DDBJ databases">
        <authorList>
            <person name="Hull J."/>
        </authorList>
    </citation>
    <scope>NUCLEOTIDE SEQUENCE</scope>
</reference>
<keyword evidence="1" id="KW-0808">Transferase</keyword>
<feature type="non-terminal residue" evidence="1">
    <location>
        <position position="1"/>
    </location>
</feature>
<evidence type="ECO:0000313" key="1">
    <source>
        <dbReference type="EMBL" id="JAG28930.1"/>
    </source>
</evidence>
<dbReference type="EMBL" id="GBHO01014674">
    <property type="protein sequence ID" value="JAG28930.1"/>
    <property type="molecule type" value="Transcribed_RNA"/>
</dbReference>
<name>A0A0A9YHB6_LYGHE</name>
<feature type="non-terminal residue" evidence="1">
    <location>
        <position position="163"/>
    </location>
</feature>
<accession>A0A0A9YHB6</accession>
<dbReference type="InterPro" id="IPR008042">
    <property type="entry name" value="Retrotrans_Pao"/>
</dbReference>
<dbReference type="AlphaFoldDB" id="A0A0A9YHB6"/>
<keyword evidence="1" id="KW-0418">Kinase</keyword>
<gene>
    <name evidence="1" type="primary">selD</name>
    <name evidence="1" type="ORF">CM83_103689</name>
</gene>